<reference evidence="2 3" key="1">
    <citation type="submission" date="2022-08" db="EMBL/GenBank/DDBJ databases">
        <title>Genome Sequence of the sulphate-reducing bacterium, Pseudodesulfovibrio sp. SYK.</title>
        <authorList>
            <person name="Kondo R."/>
            <person name="Kataoka T."/>
        </authorList>
    </citation>
    <scope>NUCLEOTIDE SEQUENCE [LARGE SCALE GENOMIC DNA]</scope>
    <source>
        <strain evidence="2 3">SYK</strain>
    </source>
</reference>
<proteinExistence type="predicted"/>
<dbReference type="RefSeq" id="WP_281762158.1">
    <property type="nucleotide sequence ID" value="NZ_AP026709.1"/>
</dbReference>
<name>A0ABM8AXQ6_9BACT</name>
<evidence type="ECO:0000313" key="2">
    <source>
        <dbReference type="EMBL" id="BDQ36240.1"/>
    </source>
</evidence>
<evidence type="ECO:0000256" key="1">
    <source>
        <dbReference type="SAM" id="MobiDB-lite"/>
    </source>
</evidence>
<feature type="compositionally biased region" description="Basic and acidic residues" evidence="1">
    <location>
        <begin position="17"/>
        <end position="38"/>
    </location>
</feature>
<feature type="region of interest" description="Disordered" evidence="1">
    <location>
        <begin position="1"/>
        <end position="47"/>
    </location>
</feature>
<organism evidence="2 3">
    <name type="scientific">Pseudodesulfovibrio nedwellii</name>
    <dbReference type="NCBI Taxonomy" id="2973072"/>
    <lineage>
        <taxon>Bacteria</taxon>
        <taxon>Pseudomonadati</taxon>
        <taxon>Thermodesulfobacteriota</taxon>
        <taxon>Desulfovibrionia</taxon>
        <taxon>Desulfovibrionales</taxon>
        <taxon>Desulfovibrionaceae</taxon>
    </lineage>
</organism>
<evidence type="ECO:0000313" key="3">
    <source>
        <dbReference type="Proteomes" id="UP001317742"/>
    </source>
</evidence>
<keyword evidence="3" id="KW-1185">Reference proteome</keyword>
<gene>
    <name evidence="2" type="ORF">SYK_06000</name>
</gene>
<protein>
    <submittedName>
        <fullName evidence="2">Uncharacterized protein</fullName>
    </submittedName>
</protein>
<accession>A0ABM8AXQ6</accession>
<sequence>MSGVAPIGSVNEYQPLTREDERERIEPDNQPPVHEKSTEAVQGAIRKQSENETIYGFKYTGRGSFIDKVF</sequence>
<dbReference type="Proteomes" id="UP001317742">
    <property type="component" value="Chromosome"/>
</dbReference>
<dbReference type="EMBL" id="AP026709">
    <property type="protein sequence ID" value="BDQ36240.1"/>
    <property type="molecule type" value="Genomic_DNA"/>
</dbReference>